<dbReference type="EMBL" id="PYLS01000001">
    <property type="protein sequence ID" value="PST85125.1"/>
    <property type="molecule type" value="Genomic_DNA"/>
</dbReference>
<reference evidence="2 3" key="1">
    <citation type="submission" date="2018-03" db="EMBL/GenBank/DDBJ databases">
        <authorList>
            <person name="Keele B.F."/>
        </authorList>
    </citation>
    <scope>NUCLEOTIDE SEQUENCE [LARGE SCALE GENOMIC DNA]</scope>
    <source>
        <strain evidence="2 3">YL28-9</strain>
    </source>
</reference>
<organism evidence="2 3">
    <name type="scientific">Pedobacter yulinensis</name>
    <dbReference type="NCBI Taxonomy" id="2126353"/>
    <lineage>
        <taxon>Bacteria</taxon>
        <taxon>Pseudomonadati</taxon>
        <taxon>Bacteroidota</taxon>
        <taxon>Sphingobacteriia</taxon>
        <taxon>Sphingobacteriales</taxon>
        <taxon>Sphingobacteriaceae</taxon>
        <taxon>Pedobacter</taxon>
    </lineage>
</organism>
<evidence type="ECO:0000256" key="1">
    <source>
        <dbReference type="SAM" id="SignalP"/>
    </source>
</evidence>
<sequence>MTYLKKIAAIGSMMLLAATQLQAQNARFVSEGTIEFEKKVNMYAKIKARINKDNESFMQQAFDQYKRTQPQFKTFKTKLSFSKAQSLFSPIASDDDSKGNGFFGEDPSINMKNLILTDFNTGTSSSLKKIFEEQYLVKDSIRKINWKITDETRQIAGYDCRRANALVMDSIYVVAFYCDQIPVSGGPESFTGLPGMILGLALPHDNTSWFATKVTDAAVAEKDLVLTLPKKVKAVDNKGLKAALESGMKDWGEYGKPIVKAALL</sequence>
<evidence type="ECO:0000313" key="3">
    <source>
        <dbReference type="Proteomes" id="UP000240912"/>
    </source>
</evidence>
<evidence type="ECO:0000313" key="2">
    <source>
        <dbReference type="EMBL" id="PST85125.1"/>
    </source>
</evidence>
<gene>
    <name evidence="2" type="ORF">C7T94_03180</name>
</gene>
<comment type="caution">
    <text evidence="2">The sequence shown here is derived from an EMBL/GenBank/DDBJ whole genome shotgun (WGS) entry which is preliminary data.</text>
</comment>
<keyword evidence="1" id="KW-0732">Signal</keyword>
<accession>A0A2T3HRN3</accession>
<proteinExistence type="predicted"/>
<dbReference type="AlphaFoldDB" id="A0A2T3HRN3"/>
<feature type="chain" id="PRO_5015716166" evidence="1">
    <location>
        <begin position="24"/>
        <end position="264"/>
    </location>
</feature>
<dbReference type="NCBIfam" id="TIGR01200">
    <property type="entry name" value="GLPGLI"/>
    <property type="match status" value="1"/>
</dbReference>
<dbReference type="Pfam" id="PF09697">
    <property type="entry name" value="Porph_ging"/>
    <property type="match status" value="1"/>
</dbReference>
<protein>
    <submittedName>
        <fullName evidence="2">GLPGLI family protein</fullName>
    </submittedName>
</protein>
<name>A0A2T3HRN3_9SPHI</name>
<dbReference type="InterPro" id="IPR005901">
    <property type="entry name" value="GLPGLI"/>
</dbReference>
<dbReference type="OrthoDB" id="1440774at2"/>
<dbReference type="Proteomes" id="UP000240912">
    <property type="component" value="Unassembled WGS sequence"/>
</dbReference>
<keyword evidence="3" id="KW-1185">Reference proteome</keyword>
<feature type="signal peptide" evidence="1">
    <location>
        <begin position="1"/>
        <end position="23"/>
    </location>
</feature>
<dbReference type="RefSeq" id="WP_107213564.1">
    <property type="nucleotide sequence ID" value="NZ_KZ686268.1"/>
</dbReference>